<dbReference type="EMBL" id="CP018477">
    <property type="protein sequence ID" value="ASV72863.1"/>
    <property type="molecule type" value="Genomic_DNA"/>
</dbReference>
<evidence type="ECO:0000313" key="2">
    <source>
        <dbReference type="Proteomes" id="UP000215086"/>
    </source>
</evidence>
<keyword evidence="2" id="KW-1185">Reference proteome</keyword>
<evidence type="ECO:0000313" key="1">
    <source>
        <dbReference type="EMBL" id="ASV72863.1"/>
    </source>
</evidence>
<dbReference type="AlphaFoldDB" id="A0A286RA97"/>
<reference evidence="1 2" key="1">
    <citation type="journal article" name="Front. Microbiol.">
        <title>Sugar Metabolism of the First Thermophilic Planctomycete Thermogutta terrifontis: Comparative Genomic and Transcriptomic Approaches.</title>
        <authorList>
            <person name="Elcheninov A.G."/>
            <person name="Menzel P."/>
            <person name="Gudbergsdottir S.R."/>
            <person name="Slesarev A.I."/>
            <person name="Kadnikov V.V."/>
            <person name="Krogh A."/>
            <person name="Bonch-Osmolovskaya E.A."/>
            <person name="Peng X."/>
            <person name="Kublanov I.V."/>
        </authorList>
    </citation>
    <scope>NUCLEOTIDE SEQUENCE [LARGE SCALE GENOMIC DNA]</scope>
    <source>
        <strain evidence="1 2">R1</strain>
    </source>
</reference>
<name>A0A286RA97_9BACT</name>
<proteinExistence type="predicted"/>
<dbReference type="Proteomes" id="UP000215086">
    <property type="component" value="Chromosome"/>
</dbReference>
<protein>
    <submittedName>
        <fullName evidence="1">Uncharacterized protein</fullName>
    </submittedName>
</protein>
<organism evidence="1 2">
    <name type="scientific">Thermogutta terrifontis</name>
    <dbReference type="NCBI Taxonomy" id="1331910"/>
    <lineage>
        <taxon>Bacteria</taxon>
        <taxon>Pseudomonadati</taxon>
        <taxon>Planctomycetota</taxon>
        <taxon>Planctomycetia</taxon>
        <taxon>Pirellulales</taxon>
        <taxon>Thermoguttaceae</taxon>
        <taxon>Thermogutta</taxon>
    </lineage>
</organism>
<accession>A0A286RA97</accession>
<dbReference type="KEGG" id="ttf:THTE_0261"/>
<gene>
    <name evidence="1" type="ORF">THTE_0261</name>
</gene>
<sequence length="40" mass="4348">MGGGGIRLVNTYGIAHCDLQKGGRVISDERVRPVEKDHGR</sequence>